<evidence type="ECO:0000313" key="4">
    <source>
        <dbReference type="Proteomes" id="UP000626109"/>
    </source>
</evidence>
<protein>
    <submittedName>
        <fullName evidence="3">Uncharacterized protein</fullName>
    </submittedName>
</protein>
<proteinExistence type="predicted"/>
<gene>
    <name evidence="2" type="ORF">PGLA1383_LOCUS32747</name>
    <name evidence="3" type="ORF">PGLA2088_LOCUS8085</name>
</gene>
<organism evidence="3 4">
    <name type="scientific">Polarella glacialis</name>
    <name type="common">Dinoflagellate</name>
    <dbReference type="NCBI Taxonomy" id="89957"/>
    <lineage>
        <taxon>Eukaryota</taxon>
        <taxon>Sar</taxon>
        <taxon>Alveolata</taxon>
        <taxon>Dinophyceae</taxon>
        <taxon>Suessiales</taxon>
        <taxon>Suessiaceae</taxon>
        <taxon>Polarella</taxon>
    </lineage>
</organism>
<dbReference type="EMBL" id="CAJNNW010008612">
    <property type="protein sequence ID" value="CAE8650211.1"/>
    <property type="molecule type" value="Genomic_DNA"/>
</dbReference>
<evidence type="ECO:0000313" key="2">
    <source>
        <dbReference type="EMBL" id="CAE8615028.1"/>
    </source>
</evidence>
<dbReference type="AlphaFoldDB" id="A0A813IFW1"/>
<evidence type="ECO:0000256" key="1">
    <source>
        <dbReference type="SAM" id="MobiDB-lite"/>
    </source>
</evidence>
<comment type="caution">
    <text evidence="3">The sequence shown here is derived from an EMBL/GenBank/DDBJ whole genome shotgun (WGS) entry which is preliminary data.</text>
</comment>
<reference evidence="3" key="1">
    <citation type="submission" date="2021-02" db="EMBL/GenBank/DDBJ databases">
        <authorList>
            <person name="Dougan E. K."/>
            <person name="Rhodes N."/>
            <person name="Thang M."/>
            <person name="Chan C."/>
        </authorList>
    </citation>
    <scope>NUCLEOTIDE SEQUENCE</scope>
</reference>
<name>A0A813IFW1_POLGL</name>
<accession>A0A813IFW1</accession>
<dbReference type="EMBL" id="CAJNNV010025547">
    <property type="protein sequence ID" value="CAE8615028.1"/>
    <property type="molecule type" value="Genomic_DNA"/>
</dbReference>
<feature type="region of interest" description="Disordered" evidence="1">
    <location>
        <begin position="25"/>
        <end position="47"/>
    </location>
</feature>
<sequence length="117" mass="12707">MPHSGRETTEAVIRRLRAAFLAKIPRHASRAKEQQQATATTTEGKRAEQLEKIPACATLAIVAVEAYGTAKPATAQQQQQKRTMNKTLLGKSAYGPQCVGLTSTRHLLSSTSWMVST</sequence>
<evidence type="ECO:0000313" key="3">
    <source>
        <dbReference type="EMBL" id="CAE8650211.1"/>
    </source>
</evidence>
<dbReference type="Proteomes" id="UP000654075">
    <property type="component" value="Unassembled WGS sequence"/>
</dbReference>
<dbReference type="Proteomes" id="UP000626109">
    <property type="component" value="Unassembled WGS sequence"/>
</dbReference>
<evidence type="ECO:0000313" key="5">
    <source>
        <dbReference type="Proteomes" id="UP000654075"/>
    </source>
</evidence>
<keyword evidence="5" id="KW-1185">Reference proteome</keyword>